<dbReference type="Gramene" id="EOY08023">
    <property type="protein sequence ID" value="EOY08023"/>
    <property type="gene ID" value="TCM_022348"/>
</dbReference>
<feature type="region of interest" description="Disordered" evidence="2">
    <location>
        <begin position="199"/>
        <end position="274"/>
    </location>
</feature>
<evidence type="ECO:0000256" key="2">
    <source>
        <dbReference type="SAM" id="MobiDB-lite"/>
    </source>
</evidence>
<reference evidence="4 5" key="1">
    <citation type="journal article" date="2013" name="Genome Biol.">
        <title>The genome sequence of the most widely cultivated cacao type and its use to identify candidate genes regulating pod color.</title>
        <authorList>
            <person name="Motamayor J.C."/>
            <person name="Mockaitis K."/>
            <person name="Schmutz J."/>
            <person name="Haiminen N."/>
            <person name="Iii D.L."/>
            <person name="Cornejo O."/>
            <person name="Findley S.D."/>
            <person name="Zheng P."/>
            <person name="Utro F."/>
            <person name="Royaert S."/>
            <person name="Saski C."/>
            <person name="Jenkins J."/>
            <person name="Podicheti R."/>
            <person name="Zhao M."/>
            <person name="Scheffler B.E."/>
            <person name="Stack J.C."/>
            <person name="Feltus F.A."/>
            <person name="Mustiga G.M."/>
            <person name="Amores F."/>
            <person name="Phillips W."/>
            <person name="Marelli J.P."/>
            <person name="May G.D."/>
            <person name="Shapiro H."/>
            <person name="Ma J."/>
            <person name="Bustamante C.D."/>
            <person name="Schnell R.J."/>
            <person name="Main D."/>
            <person name="Gilbert D."/>
            <person name="Parida L."/>
            <person name="Kuhn D.N."/>
        </authorList>
    </citation>
    <scope>NUCLEOTIDE SEQUENCE [LARGE SCALE GENOMIC DNA]</scope>
    <source>
        <strain evidence="5">cv. Matina 1-6</strain>
    </source>
</reference>
<dbReference type="OMA" id="MADHERL"/>
<gene>
    <name evidence="4" type="ORF">TCM_022348</name>
</gene>
<feature type="region of interest" description="Disordered" evidence="2">
    <location>
        <begin position="1306"/>
        <end position="1340"/>
    </location>
</feature>
<dbReference type="eggNOG" id="ENOG502QTRF">
    <property type="taxonomic scope" value="Eukaryota"/>
</dbReference>
<keyword evidence="1" id="KW-0175">Coiled coil</keyword>
<dbReference type="HOGENOM" id="CLU_005152_0_0_1"/>
<keyword evidence="5" id="KW-1185">Reference proteome</keyword>
<feature type="region of interest" description="Disordered" evidence="2">
    <location>
        <begin position="288"/>
        <end position="320"/>
    </location>
</feature>
<feature type="coiled-coil region" evidence="1">
    <location>
        <begin position="494"/>
        <end position="646"/>
    </location>
</feature>
<evidence type="ECO:0000256" key="1">
    <source>
        <dbReference type="SAM" id="Coils"/>
    </source>
</evidence>
<feature type="coiled-coil region" evidence="1">
    <location>
        <begin position="920"/>
        <end position="1121"/>
    </location>
</feature>
<feature type="coiled-coil region" evidence="1">
    <location>
        <begin position="688"/>
        <end position="775"/>
    </location>
</feature>
<feature type="compositionally biased region" description="Basic and acidic residues" evidence="2">
    <location>
        <begin position="199"/>
        <end position="208"/>
    </location>
</feature>
<feature type="coiled-coil region" evidence="1">
    <location>
        <begin position="807"/>
        <end position="880"/>
    </location>
</feature>
<evidence type="ECO:0000313" key="5">
    <source>
        <dbReference type="Proteomes" id="UP000026915"/>
    </source>
</evidence>
<organism evidence="4 5">
    <name type="scientific">Theobroma cacao</name>
    <name type="common">Cacao</name>
    <name type="synonym">Cocoa</name>
    <dbReference type="NCBI Taxonomy" id="3641"/>
    <lineage>
        <taxon>Eukaryota</taxon>
        <taxon>Viridiplantae</taxon>
        <taxon>Streptophyta</taxon>
        <taxon>Embryophyta</taxon>
        <taxon>Tracheophyta</taxon>
        <taxon>Spermatophyta</taxon>
        <taxon>Magnoliopsida</taxon>
        <taxon>eudicotyledons</taxon>
        <taxon>Gunneridae</taxon>
        <taxon>Pentapetalae</taxon>
        <taxon>rosids</taxon>
        <taxon>malvids</taxon>
        <taxon>Malvales</taxon>
        <taxon>Malvaceae</taxon>
        <taxon>Byttnerioideae</taxon>
        <taxon>Theobroma</taxon>
    </lineage>
</organism>
<dbReference type="InParanoid" id="A0A061ETN1"/>
<dbReference type="PANTHER" id="PTHR47270:SF3">
    <property type="entry name" value="HYPOTETICAL PROTEIN"/>
    <property type="match status" value="1"/>
</dbReference>
<dbReference type="PANTHER" id="PTHR47270">
    <property type="entry name" value="PROTEIN MLP1-LIKE"/>
    <property type="match status" value="1"/>
</dbReference>
<evidence type="ECO:0000313" key="4">
    <source>
        <dbReference type="EMBL" id="EOY08023.1"/>
    </source>
</evidence>
<name>A0A061ETN1_THECC</name>
<protein>
    <submittedName>
        <fullName evidence="4">F-box and Leucine Rich Repeat domains containing protein, putative isoform 1</fullName>
    </submittedName>
</protein>
<proteinExistence type="predicted"/>
<feature type="coiled-coil region" evidence="1">
    <location>
        <begin position="341"/>
        <end position="462"/>
    </location>
</feature>
<feature type="compositionally biased region" description="Basic and acidic residues" evidence="2">
    <location>
        <begin position="1323"/>
        <end position="1335"/>
    </location>
</feature>
<feature type="compositionally biased region" description="Polar residues" evidence="2">
    <location>
        <begin position="307"/>
        <end position="320"/>
    </location>
</feature>
<dbReference type="PROSITE" id="PS51840">
    <property type="entry name" value="C2_NT"/>
    <property type="match status" value="1"/>
</dbReference>
<evidence type="ECO:0000259" key="3">
    <source>
        <dbReference type="PROSITE" id="PS51840"/>
    </source>
</evidence>
<dbReference type="Proteomes" id="UP000026915">
    <property type="component" value="Chromosome 5"/>
</dbReference>
<dbReference type="InterPro" id="IPR019448">
    <property type="entry name" value="NT-C2"/>
</dbReference>
<feature type="domain" description="C2 NT-type" evidence="3">
    <location>
        <begin position="54"/>
        <end position="189"/>
    </location>
</feature>
<accession>A0A061ETN1</accession>
<dbReference type="STRING" id="3641.A0A061ETN1"/>
<dbReference type="Pfam" id="PF10358">
    <property type="entry name" value="NT-C2"/>
    <property type="match status" value="1"/>
</dbReference>
<feature type="compositionally biased region" description="Polar residues" evidence="2">
    <location>
        <begin position="211"/>
        <end position="234"/>
    </location>
</feature>
<dbReference type="EMBL" id="CM001883">
    <property type="protein sequence ID" value="EOY08023.1"/>
    <property type="molecule type" value="Genomic_DNA"/>
</dbReference>
<feature type="compositionally biased region" description="Polar residues" evidence="2">
    <location>
        <begin position="288"/>
        <end position="298"/>
    </location>
</feature>
<sequence length="1451" mass="165699">MLHNNDQQANNLPLGGNTIEIVVVLLLRYLQIFLINSEGKDLEKAGKTMFRLHKTRPTKSGEKIDFRFSNFKAVQVPKGWDRLFMSIISVENGKTIAKTSKAVVRNGTCQWTEALPESIWVSRNEASNVMEDCLFKLVVAMGSARSGILGEATVNMTDYISSTAVVPVSLPLKKCNHGTNLLVKIHCLTPRLKLMDEEAKQTNSHGEENNTDPSHMSFNSDGPESVESPPSQDLVSAPHQGELESREASFSTSDSHHSYDSAESSIGRESFSTVSNLSGDAQNLIQRRDSPTSQNSLPLGNCHLDDPSQSNDPSFDSQIMGSESTFLDNQQELSASSLRVTDSSKNLLEAAEKTIEELHAEAKMWERKAEKLMLDLDILRKEHFDQSKNQANLTMELSAANTERDGLRKEVEQMKLLLEKSMAKQTTLEDSSVRDEGVTHIQKELENEIGFQKESNDNLSLQLKRSQDANIELVSVFQELEGTIEKQRVDMENISSLQSEISKLENTIQLNTKENRNLVIQLQQSKESEKNLQAKVQLLEKALKDKEDDMESGVAQNNDALLNIEEEYKSTLAAKEREIVSLKVKLSESLKERHSLKLESRKGGDAHLIREIEALKAKLEELESDCNELTDENLELLLKLKETKNNFKGGVASTDFSPDELSASAGSEVSEHRSQMLYLEEKLKKKILREIQSDYNSYIQELESQKMELDAEVTEVGKELTQKWTETQTLEATMRSKEEENVELRRNQCKLEAEVSNLLKEKAQLEDKLDVLQGESDIATKCLDDLRNDMMVLRSSMDSDDSAYKILESKSSELERVKHELEMHLLELEDENKQLSLRLSLLEAQLEDLKDERDSSRMQLEDSKSLATSLKDEIARSRNEMEPQKTDMEEKLQDKHVQWLASQDKCEYLRRANTKLQATAETLIEECNAHQKSAGELRKEKLKLDEHCAHLEAKLKDSDKNLIDCSKKIEVLEKNLTLMMEKFAHKGESLTLELDSIHDKNKKLEAELRREESSWNQLYLEKTNEVENIRQEVENLAMQLSATHHEKEKTANDALHQISGLRVDKVRLESALEEAESKTKCTENELKKLQTEDKTKMEDLLDELAASRENQEILMTEHEKALKLLESYKSSEGKLKTFVNDLELKLTVSEYDRQLVSEQSSNMKVQLLKIENLQENILALRDERNAIKSDKEKLEASLRIVSGECSDLKAEKNSIVEQISTLQKVVSELEDYKHKNVALEEKLVKMEGDLTVKEALLTQDAELKNELHQIKRTNRQFQQQIEQLQEENDGLLIKAQTLEEKLKLKAEEKQKQRQSNSHRNQHKREDNNYDFHDGSPHAVGVDPVSKIQLLENELAKAMEANNKYKVRLNRLSEGRKNQSNTPKKSAIEGEVVAKEKYERTKSSLEAELRDIRERYLHMSLKYAEVEAQREELVMKLRGVKSMRRWFSDPSN</sequence>